<keyword evidence="2" id="KW-0812">Transmembrane</keyword>
<dbReference type="Proteomes" id="UP000541636">
    <property type="component" value="Unassembled WGS sequence"/>
</dbReference>
<proteinExistence type="predicted"/>
<feature type="compositionally biased region" description="Low complexity" evidence="1">
    <location>
        <begin position="301"/>
        <end position="316"/>
    </location>
</feature>
<feature type="region of interest" description="Disordered" evidence="1">
    <location>
        <begin position="161"/>
        <end position="279"/>
    </location>
</feature>
<reference evidence="3 4" key="1">
    <citation type="journal article" date="2017" name="Int. J. Syst. Evol. Microbiol.">
        <title>Oleiagrimonas citrea sp. nov., a marine bacterium isolated from tidal flat sediment and emended description of the genus Oleiagrimonas Fang et al. 2015 and Oleiagrimonas soli.</title>
        <authorList>
            <person name="Yang S.H."/>
            <person name="Seo H.S."/>
            <person name="Seong C.N."/>
            <person name="Kwon K.K."/>
        </authorList>
    </citation>
    <scope>NUCLEOTIDE SEQUENCE [LARGE SCALE GENOMIC DNA]</scope>
    <source>
        <strain evidence="3 4">MEBiC09124</strain>
    </source>
</reference>
<gene>
    <name evidence="3" type="ORF">HF690_11705</name>
</gene>
<organism evidence="3 4">
    <name type="scientific">Oleiagrimonas citrea</name>
    <dbReference type="NCBI Taxonomy" id="1665687"/>
    <lineage>
        <taxon>Bacteria</taxon>
        <taxon>Pseudomonadati</taxon>
        <taxon>Pseudomonadota</taxon>
        <taxon>Gammaproteobacteria</taxon>
        <taxon>Lysobacterales</taxon>
        <taxon>Rhodanobacteraceae</taxon>
        <taxon>Oleiagrimonas</taxon>
    </lineage>
</organism>
<keyword evidence="4" id="KW-1185">Reference proteome</keyword>
<dbReference type="RefSeq" id="WP_205300833.1">
    <property type="nucleotide sequence ID" value="NZ_JAAZQD010000004.1"/>
</dbReference>
<keyword evidence="2" id="KW-1133">Transmembrane helix</keyword>
<feature type="transmembrane region" description="Helical" evidence="2">
    <location>
        <begin position="53"/>
        <end position="76"/>
    </location>
</feature>
<feature type="compositionally biased region" description="Pro residues" evidence="1">
    <location>
        <begin position="101"/>
        <end position="116"/>
    </location>
</feature>
<feature type="region of interest" description="Disordered" evidence="1">
    <location>
        <begin position="301"/>
        <end position="437"/>
    </location>
</feature>
<dbReference type="EMBL" id="JAAZQD010000004">
    <property type="protein sequence ID" value="NKZ39614.1"/>
    <property type="molecule type" value="Genomic_DNA"/>
</dbReference>
<feature type="compositionally biased region" description="Pro residues" evidence="1">
    <location>
        <begin position="166"/>
        <end position="196"/>
    </location>
</feature>
<feature type="compositionally biased region" description="Polar residues" evidence="1">
    <location>
        <begin position="338"/>
        <end position="348"/>
    </location>
</feature>
<comment type="caution">
    <text evidence="3">The sequence shown here is derived from an EMBL/GenBank/DDBJ whole genome shotgun (WGS) entry which is preliminary data.</text>
</comment>
<feature type="region of interest" description="Disordered" evidence="1">
    <location>
        <begin position="97"/>
        <end position="142"/>
    </location>
</feature>
<name>A0A846ZN25_9GAMM</name>
<evidence type="ECO:0000313" key="4">
    <source>
        <dbReference type="Proteomes" id="UP000541636"/>
    </source>
</evidence>
<feature type="compositionally biased region" description="Low complexity" evidence="1">
    <location>
        <begin position="366"/>
        <end position="382"/>
    </location>
</feature>
<evidence type="ECO:0000256" key="2">
    <source>
        <dbReference type="SAM" id="Phobius"/>
    </source>
</evidence>
<accession>A0A846ZN25</accession>
<feature type="compositionally biased region" description="Low complexity" evidence="1">
    <location>
        <begin position="246"/>
        <end position="262"/>
    </location>
</feature>
<sequence length="578" mass="61282">MKWLGYVHTPIAEHHRWSPHSRRSISTGKGTFSRTTRLMLHQMRWRKPPPQHGLNITAWVLSILVHLVVATAMLLVRPPHYAPPTPQGQENAIQVRFIDSSPPPPPPPPPVPPRKPTPVKEQVAQRAVATPAQAPNLAPIPVSAPARPKIDVRIARIEPKVEEKPQPLPQVQPVAQPPVSPPKPDAPAIAVPPPPKVVLEPSKMALPPPKVTLDQQTTVPSPSVMDQPIAIERPKPVQGAPKLDVQAEQATPAAVQPVQASPPALPQPQPQIDVGKVSPRQQIAVQPTQKLQIDAAAVEPTAAQSPIAVAAPAEAPSQDLPAAPVQAPTVRIDVAGTTAPQVDLSSSRTEVESVPDMHVQPPSVTPTPSSSVAPARSSTVVAPPRPDDTSWAQQSDRFGKKPVSQPGHGEAAQRQAGKGSPDGVPAYIQRQPQGNSDVMTRRYHGLDYKPTIFDKYWAPDNQDALTAWLQNLVDALSFKKTFDLGRGVRIHCGGWLLGFGCGGDPPSGPSAKSDDPRLNMAPAKPLVPGMGASTAAPAAPVSLPQSSSQSVECETARVSGGVLPPGCAAPKGARSHNW</sequence>
<keyword evidence="2" id="KW-0472">Membrane</keyword>
<dbReference type="AlphaFoldDB" id="A0A846ZN25"/>
<protein>
    <submittedName>
        <fullName evidence="3">Uncharacterized protein</fullName>
    </submittedName>
</protein>
<evidence type="ECO:0000313" key="3">
    <source>
        <dbReference type="EMBL" id="NKZ39614.1"/>
    </source>
</evidence>
<evidence type="ECO:0000256" key="1">
    <source>
        <dbReference type="SAM" id="MobiDB-lite"/>
    </source>
</evidence>